<evidence type="ECO:0000256" key="13">
    <source>
        <dbReference type="RuleBase" id="RU363034"/>
    </source>
</evidence>
<keyword evidence="8 13" id="KW-0720">Serine protease</keyword>
<evidence type="ECO:0000256" key="9">
    <source>
        <dbReference type="ARBA" id="ARBA00022889"/>
    </source>
</evidence>
<keyword evidence="7" id="KW-0353">Hemolymph clotting</keyword>
<dbReference type="EC" id="3.4.21.84" evidence="12"/>
<dbReference type="GO" id="GO:0004252">
    <property type="term" value="F:serine-type endopeptidase activity"/>
    <property type="evidence" value="ECO:0007669"/>
    <property type="project" value="InterPro"/>
</dbReference>
<keyword evidence="4" id="KW-0732">Signal</keyword>
<evidence type="ECO:0000313" key="15">
    <source>
        <dbReference type="Proteomes" id="UP000515146"/>
    </source>
</evidence>
<dbReference type="PANTHER" id="PTHR24252:SF7">
    <property type="entry name" value="HYALIN"/>
    <property type="match status" value="1"/>
</dbReference>
<dbReference type="PROSITE" id="PS00134">
    <property type="entry name" value="TRYPSIN_HIS"/>
    <property type="match status" value="1"/>
</dbReference>
<dbReference type="GO" id="GO:0042381">
    <property type="term" value="P:hemolymph coagulation"/>
    <property type="evidence" value="ECO:0007669"/>
    <property type="project" value="UniProtKB-KW"/>
</dbReference>
<dbReference type="InterPro" id="IPR001254">
    <property type="entry name" value="Trypsin_dom"/>
</dbReference>
<keyword evidence="1" id="KW-0245">EGF-like domain</keyword>
<dbReference type="PRINTS" id="PR00722">
    <property type="entry name" value="CHYMOTRYPSIN"/>
</dbReference>
<evidence type="ECO:0000256" key="3">
    <source>
        <dbReference type="ARBA" id="ARBA00022670"/>
    </source>
</evidence>
<dbReference type="AlphaFoldDB" id="A0A6P6YEE8"/>
<dbReference type="InterPro" id="IPR018114">
    <property type="entry name" value="TRYPSIN_HIS"/>
</dbReference>
<dbReference type="InterPro" id="IPR043504">
    <property type="entry name" value="Peptidase_S1_PA_chymotrypsin"/>
</dbReference>
<keyword evidence="2" id="KW-0768">Sushi</keyword>
<dbReference type="InterPro" id="IPR033116">
    <property type="entry name" value="TRYPSIN_SER"/>
</dbReference>
<evidence type="ECO:0000256" key="8">
    <source>
        <dbReference type="ARBA" id="ARBA00022825"/>
    </source>
</evidence>
<dbReference type="OMA" id="HAHAGAY"/>
<name>A0A6P6YEE8_DERPT</name>
<organism evidence="15 16">
    <name type="scientific">Dermatophagoides pteronyssinus</name>
    <name type="common">European house dust mite</name>
    <dbReference type="NCBI Taxonomy" id="6956"/>
    <lineage>
        <taxon>Eukaryota</taxon>
        <taxon>Metazoa</taxon>
        <taxon>Ecdysozoa</taxon>
        <taxon>Arthropoda</taxon>
        <taxon>Chelicerata</taxon>
        <taxon>Arachnida</taxon>
        <taxon>Acari</taxon>
        <taxon>Acariformes</taxon>
        <taxon>Sarcoptiformes</taxon>
        <taxon>Astigmata</taxon>
        <taxon>Psoroptidia</taxon>
        <taxon>Analgoidea</taxon>
        <taxon>Pyroglyphidae</taxon>
        <taxon>Dermatophagoidinae</taxon>
        <taxon>Dermatophagoides</taxon>
    </lineage>
</organism>
<dbReference type="GO" id="GO:0030246">
    <property type="term" value="F:carbohydrate binding"/>
    <property type="evidence" value="ECO:0007669"/>
    <property type="project" value="UniProtKB-KW"/>
</dbReference>
<dbReference type="InterPro" id="IPR009003">
    <property type="entry name" value="Peptidase_S1_PA"/>
</dbReference>
<dbReference type="SUPFAM" id="SSF50494">
    <property type="entry name" value="Trypsin-like serine proteases"/>
    <property type="match status" value="1"/>
</dbReference>
<evidence type="ECO:0000256" key="2">
    <source>
        <dbReference type="ARBA" id="ARBA00022659"/>
    </source>
</evidence>
<evidence type="ECO:0000256" key="5">
    <source>
        <dbReference type="ARBA" id="ARBA00022734"/>
    </source>
</evidence>
<dbReference type="PANTHER" id="PTHR24252">
    <property type="entry name" value="ACROSIN-RELATED"/>
    <property type="match status" value="1"/>
</dbReference>
<feature type="domain" description="Peptidase S1" evidence="14">
    <location>
        <begin position="178"/>
        <end position="440"/>
    </location>
</feature>
<dbReference type="PROSITE" id="PS00135">
    <property type="entry name" value="TRYPSIN_SER"/>
    <property type="match status" value="1"/>
</dbReference>
<dbReference type="Gene3D" id="2.40.10.10">
    <property type="entry name" value="Trypsin-like serine proteases"/>
    <property type="match status" value="1"/>
</dbReference>
<evidence type="ECO:0000256" key="1">
    <source>
        <dbReference type="ARBA" id="ARBA00022536"/>
    </source>
</evidence>
<dbReference type="GO" id="GO:0007155">
    <property type="term" value="P:cell adhesion"/>
    <property type="evidence" value="ECO:0007669"/>
    <property type="project" value="UniProtKB-KW"/>
</dbReference>
<dbReference type="InParanoid" id="A0A6P6YEE8"/>
<evidence type="ECO:0000313" key="16">
    <source>
        <dbReference type="RefSeq" id="XP_027203620.1"/>
    </source>
</evidence>
<keyword evidence="5" id="KW-0430">Lectin</keyword>
<keyword evidence="15" id="KW-1185">Reference proteome</keyword>
<evidence type="ECO:0000256" key="6">
    <source>
        <dbReference type="ARBA" id="ARBA00022801"/>
    </source>
</evidence>
<evidence type="ECO:0000256" key="10">
    <source>
        <dbReference type="ARBA" id="ARBA00023157"/>
    </source>
</evidence>
<dbReference type="InterPro" id="IPR001314">
    <property type="entry name" value="Peptidase_S1A"/>
</dbReference>
<dbReference type="OrthoDB" id="6514235at2759"/>
<keyword evidence="10" id="KW-1015">Disulfide bond</keyword>
<evidence type="ECO:0000256" key="11">
    <source>
        <dbReference type="ARBA" id="ARBA00052079"/>
    </source>
</evidence>
<keyword evidence="3 13" id="KW-0645">Protease</keyword>
<dbReference type="Proteomes" id="UP000515146">
    <property type="component" value="Unplaced"/>
</dbReference>
<comment type="catalytic activity">
    <reaction evidence="11">
        <text>Selective cleavage of 103-Arg-|-Ser-104 and 124-Ile-|-Ile-125 bonds in Limulus clotting factor B to form activated factor B. Cleavage of -Pro-Arg-|-Xaa- bonds in synthetic substrates.</text>
        <dbReference type="EC" id="3.4.21.84"/>
    </reaction>
</comment>
<evidence type="ECO:0000256" key="4">
    <source>
        <dbReference type="ARBA" id="ARBA00022729"/>
    </source>
</evidence>
<dbReference type="RefSeq" id="XP_027203620.1">
    <property type="nucleotide sequence ID" value="XM_027347819.1"/>
</dbReference>
<sequence length="474" mass="54314">MLDPTTTTTTLIPSMNINNHPTASMLLLLQLFNISKRNSANDIGFHHQNDSSIEFVNNDNNSSSLQFTPRFNLMNYQQQLMQLHPLLALIYSNNNNNDQEKIYSNFTGIFEPSQQLSYTKPTTIKPHWNHHHHHNNHLCCTSNCGLNIDHFYSNGRMPNEFDITNSSPFNFRRNQLRIVGGQNIDIGKIPWQISFQRLRGRYSTNYKHFCGGAIINPEWIITAAHCFGWLRGNPVKANQMESLRMVSGTNTVLPNEYNFINNNDHNQIISKIEKVIKYPLYRKNSSKYDIALVKLSKPLPSMLPNSRTNAICLPPSSSSSSLISHYRHDGYTVSGYGRTSENGQAAPALKAVNVTIRSDSECKHVYDDLYIPENMICAGDKDKDSCQGDSGGPLFRLDPSSNRYILYGIVSYGVGCGREKYPGIYSRVSYYSNWIQNQIKSIDNNHHHQQQQQQQNYLNILKKLFNYNFFFNVY</sequence>
<dbReference type="CDD" id="cd00190">
    <property type="entry name" value="Tryp_SPc"/>
    <property type="match status" value="1"/>
</dbReference>
<evidence type="ECO:0000256" key="12">
    <source>
        <dbReference type="ARBA" id="ARBA00066707"/>
    </source>
</evidence>
<evidence type="ECO:0000259" key="14">
    <source>
        <dbReference type="PROSITE" id="PS50240"/>
    </source>
</evidence>
<dbReference type="PROSITE" id="PS50240">
    <property type="entry name" value="TRYPSIN_DOM"/>
    <property type="match status" value="1"/>
</dbReference>
<proteinExistence type="predicted"/>
<accession>A0A6P6YEE8</accession>
<dbReference type="SMART" id="SM00020">
    <property type="entry name" value="Tryp_SPc"/>
    <property type="match status" value="1"/>
</dbReference>
<dbReference type="KEGG" id="dpte:113797445"/>
<dbReference type="Pfam" id="PF00089">
    <property type="entry name" value="Trypsin"/>
    <property type="match status" value="1"/>
</dbReference>
<evidence type="ECO:0000256" key="7">
    <source>
        <dbReference type="ARBA" id="ARBA00022820"/>
    </source>
</evidence>
<reference evidence="16" key="1">
    <citation type="submission" date="2025-08" db="UniProtKB">
        <authorList>
            <consortium name="RefSeq"/>
        </authorList>
    </citation>
    <scope>IDENTIFICATION</scope>
    <source>
        <strain evidence="16">Airmid</strain>
    </source>
</reference>
<dbReference type="FunFam" id="2.40.10.10:FF:000120">
    <property type="entry name" value="Putative serine protease"/>
    <property type="match status" value="1"/>
</dbReference>
<keyword evidence="6 13" id="KW-0378">Hydrolase</keyword>
<keyword evidence="9" id="KW-0130">Cell adhesion</keyword>
<gene>
    <name evidence="16" type="primary">LOC113797445</name>
</gene>
<dbReference type="GO" id="GO:0006508">
    <property type="term" value="P:proteolysis"/>
    <property type="evidence" value="ECO:0007669"/>
    <property type="project" value="UniProtKB-KW"/>
</dbReference>
<protein>
    <recommendedName>
        <fullName evidence="12">limulus clotting factor C</fullName>
        <ecNumber evidence="12">3.4.21.84</ecNumber>
    </recommendedName>
</protein>